<evidence type="ECO:0008006" key="3">
    <source>
        <dbReference type="Google" id="ProtNLM"/>
    </source>
</evidence>
<keyword evidence="2" id="KW-1185">Reference proteome</keyword>
<name>A0ABU9MQN3_9GAMM</name>
<protein>
    <recommendedName>
        <fullName evidence="3">Phage protein</fullName>
    </recommendedName>
</protein>
<evidence type="ECO:0000313" key="1">
    <source>
        <dbReference type="EMBL" id="MEL7697304.1"/>
    </source>
</evidence>
<dbReference type="RefSeq" id="WP_046289258.1">
    <property type="nucleotide sequence ID" value="NZ_JBCGBG010000004.1"/>
</dbReference>
<dbReference type="Proteomes" id="UP001468095">
    <property type="component" value="Unassembled WGS sequence"/>
</dbReference>
<dbReference type="EMBL" id="JBCGBG010000004">
    <property type="protein sequence ID" value="MEL7697304.1"/>
    <property type="molecule type" value="Genomic_DNA"/>
</dbReference>
<accession>A0ABU9MQN3</accession>
<sequence>MVKKFSNQIDQLKKNLEAVSGTQSIPFSELFNKQFLAECSSFTSLEDMFDKSGFRVETKEDFAAIPDQAWEDFIMQNTSYSSWREMQVDAGRKHIKKMLNKDM</sequence>
<comment type="caution">
    <text evidence="1">The sequence shown here is derived from an EMBL/GenBank/DDBJ whole genome shotgun (WGS) entry which is preliminary data.</text>
</comment>
<organism evidence="1 2">
    <name type="scientific">Pantoea brenneri</name>
    <dbReference type="NCBI Taxonomy" id="472694"/>
    <lineage>
        <taxon>Bacteria</taxon>
        <taxon>Pseudomonadati</taxon>
        <taxon>Pseudomonadota</taxon>
        <taxon>Gammaproteobacteria</taxon>
        <taxon>Enterobacterales</taxon>
        <taxon>Erwiniaceae</taxon>
        <taxon>Pantoea</taxon>
    </lineage>
</organism>
<gene>
    <name evidence="1" type="ORF">AABB92_16760</name>
</gene>
<reference evidence="1 2" key="1">
    <citation type="submission" date="2024-04" db="EMBL/GenBank/DDBJ databases">
        <authorList>
            <person name="Suleimanova A.D."/>
            <person name="Pudova D.S."/>
            <person name="Shagimardanova E.I."/>
            <person name="Sharipova M.R."/>
        </authorList>
    </citation>
    <scope>NUCLEOTIDE SEQUENCE [LARGE SCALE GENOMIC DNA]</scope>
    <source>
        <strain evidence="1 2">3.1</strain>
    </source>
</reference>
<proteinExistence type="predicted"/>
<evidence type="ECO:0000313" key="2">
    <source>
        <dbReference type="Proteomes" id="UP001468095"/>
    </source>
</evidence>